<evidence type="ECO:0000313" key="1">
    <source>
        <dbReference type="EMBL" id="MBD3327012.1"/>
    </source>
</evidence>
<gene>
    <name evidence="1" type="ORF">GF339_20670</name>
</gene>
<accession>A0A9D5Q865</accession>
<reference evidence="1" key="1">
    <citation type="submission" date="2019-11" db="EMBL/GenBank/DDBJ databases">
        <title>Microbial mats filling the niche in hypersaline microbial mats.</title>
        <authorList>
            <person name="Wong H.L."/>
            <person name="Macleod F.I."/>
            <person name="White R.A. III"/>
            <person name="Burns B.P."/>
        </authorList>
    </citation>
    <scope>NUCLEOTIDE SEQUENCE</scope>
    <source>
        <strain evidence="1">Rbin_158</strain>
    </source>
</reference>
<sequence length="34" mass="3781">MTKPSYGLLEGKTGVIFGPLNEQSLAWQIALRVY</sequence>
<feature type="non-terminal residue" evidence="1">
    <location>
        <position position="34"/>
    </location>
</feature>
<dbReference type="Proteomes" id="UP000649604">
    <property type="component" value="Unassembled WGS sequence"/>
</dbReference>
<comment type="caution">
    <text evidence="1">The sequence shown here is derived from an EMBL/GenBank/DDBJ whole genome shotgun (WGS) entry which is preliminary data.</text>
</comment>
<dbReference type="AlphaFoldDB" id="A0A9D5Q865"/>
<proteinExistence type="predicted"/>
<dbReference type="EMBL" id="WJJP01000672">
    <property type="protein sequence ID" value="MBD3327012.1"/>
    <property type="molecule type" value="Genomic_DNA"/>
</dbReference>
<organism evidence="1 2">
    <name type="scientific">candidate division KSB3 bacterium</name>
    <dbReference type="NCBI Taxonomy" id="2044937"/>
    <lineage>
        <taxon>Bacteria</taxon>
        <taxon>candidate division KSB3</taxon>
    </lineage>
</organism>
<protein>
    <submittedName>
        <fullName evidence="1">Enoyl-ACP reductase</fullName>
    </submittedName>
</protein>
<name>A0A9D5Q865_9BACT</name>
<evidence type="ECO:0000313" key="2">
    <source>
        <dbReference type="Proteomes" id="UP000649604"/>
    </source>
</evidence>